<feature type="transmembrane region" description="Helical" evidence="5">
    <location>
        <begin position="236"/>
        <end position="258"/>
    </location>
</feature>
<evidence type="ECO:0000256" key="4">
    <source>
        <dbReference type="ARBA" id="ARBA00023136"/>
    </source>
</evidence>
<dbReference type="Gene3D" id="1.50.10.150">
    <property type="entry name" value="Voltage-dependent anion channel"/>
    <property type="match status" value="1"/>
</dbReference>
<evidence type="ECO:0000256" key="2">
    <source>
        <dbReference type="ARBA" id="ARBA00022692"/>
    </source>
</evidence>
<feature type="transmembrane region" description="Helical" evidence="5">
    <location>
        <begin position="21"/>
        <end position="43"/>
    </location>
</feature>
<dbReference type="OrthoDB" id="2901184at2759"/>
<dbReference type="PANTHER" id="PTHR31162:SF0">
    <property type="entry name" value="MALIC ACID TRANSPORT PROTEIN"/>
    <property type="match status" value="1"/>
</dbReference>
<dbReference type="AlphaFoldDB" id="A0A1Y1ZZ94"/>
<feature type="transmembrane region" description="Helical" evidence="5">
    <location>
        <begin position="278"/>
        <end position="302"/>
    </location>
</feature>
<protein>
    <submittedName>
        <fullName evidence="6">Voltage-dependent anion channel</fullName>
    </submittedName>
</protein>
<dbReference type="Proteomes" id="UP000193144">
    <property type="component" value="Unassembled WGS sequence"/>
</dbReference>
<evidence type="ECO:0000313" key="7">
    <source>
        <dbReference type="Proteomes" id="UP000193144"/>
    </source>
</evidence>
<keyword evidence="2 5" id="KW-0812">Transmembrane</keyword>
<feature type="transmembrane region" description="Helical" evidence="5">
    <location>
        <begin position="206"/>
        <end position="224"/>
    </location>
</feature>
<keyword evidence="7" id="KW-1185">Reference proteome</keyword>
<dbReference type="EMBL" id="MCFA01000024">
    <property type="protein sequence ID" value="ORY15538.1"/>
    <property type="molecule type" value="Genomic_DNA"/>
</dbReference>
<comment type="subcellular location">
    <subcellularLocation>
        <location evidence="1">Membrane</location>
        <topology evidence="1">Multi-pass membrane protein</topology>
    </subcellularLocation>
</comment>
<dbReference type="InterPro" id="IPR038665">
    <property type="entry name" value="Voltage-dep_anion_channel_sf"/>
</dbReference>
<dbReference type="STRING" id="1231657.A0A1Y1ZZ94"/>
<sequence>MPNNEEKSSQGRVGLRARVRHFTWAWFTCSMSTGGLAILLGLTPHRFRGLYTIGVTLFIFNLALFLLLCAAMTARLIIDPHRFKKSFSHPPESFFFASFFLSQAVIICGIQVYGVNLGPSPSWLITTLRILYWIYASISLLNAISQYWVFMHRTTHNTHRAHPMNPSWFLPGYSAMLTGTIASLIAENQPPEYRISIIVSGLAYQGFGLLISFALIVMYLIRLMESGLPPHGMRPGMFIPIGTPGYTIVALIGQARAIPENYGYFATHPAARDICQTLALFVSVFLWVLSFWLLCLAMLACVDCAGRMGFTLTWWAFVFPNVGFSAATIMIGEEFESNAILWVGSAMTIVVAAAWLACVCACVRAVLRKKIMWPGRDEDRDLDKRV</sequence>
<dbReference type="InterPro" id="IPR004695">
    <property type="entry name" value="SLAC1/Mae1/Ssu1/TehA"/>
</dbReference>
<evidence type="ECO:0000256" key="5">
    <source>
        <dbReference type="SAM" id="Phobius"/>
    </source>
</evidence>
<gene>
    <name evidence="6" type="ORF">BCR34DRAFT_477758</name>
</gene>
<feature type="transmembrane region" description="Helical" evidence="5">
    <location>
        <begin position="130"/>
        <end position="148"/>
    </location>
</feature>
<comment type="caution">
    <text evidence="6">The sequence shown here is derived from an EMBL/GenBank/DDBJ whole genome shotgun (WGS) entry which is preliminary data.</text>
</comment>
<feature type="transmembrane region" description="Helical" evidence="5">
    <location>
        <begin position="314"/>
        <end position="333"/>
    </location>
</feature>
<accession>A0A1Y1ZZ94</accession>
<feature type="transmembrane region" description="Helical" evidence="5">
    <location>
        <begin position="168"/>
        <end position="186"/>
    </location>
</feature>
<dbReference type="GO" id="GO:0016020">
    <property type="term" value="C:membrane"/>
    <property type="evidence" value="ECO:0007669"/>
    <property type="project" value="UniProtKB-SubCell"/>
</dbReference>
<dbReference type="Pfam" id="PF03595">
    <property type="entry name" value="SLAC1"/>
    <property type="match status" value="1"/>
</dbReference>
<dbReference type="PANTHER" id="PTHR31162">
    <property type="entry name" value="MALIC ACID TRANSPORT PROTEIN-RELATED"/>
    <property type="match status" value="1"/>
</dbReference>
<dbReference type="InterPro" id="IPR030185">
    <property type="entry name" value="Mae1"/>
</dbReference>
<keyword evidence="4 5" id="KW-0472">Membrane</keyword>
<dbReference type="CDD" id="cd09317">
    <property type="entry name" value="TDT_Mae1_like"/>
    <property type="match status" value="1"/>
</dbReference>
<dbReference type="GO" id="GO:0015140">
    <property type="term" value="F:malate transmembrane transporter activity"/>
    <property type="evidence" value="ECO:0007669"/>
    <property type="project" value="InterPro"/>
</dbReference>
<name>A0A1Y1ZZ94_9PLEO</name>
<organism evidence="6 7">
    <name type="scientific">Clohesyomyces aquaticus</name>
    <dbReference type="NCBI Taxonomy" id="1231657"/>
    <lineage>
        <taxon>Eukaryota</taxon>
        <taxon>Fungi</taxon>
        <taxon>Dikarya</taxon>
        <taxon>Ascomycota</taxon>
        <taxon>Pezizomycotina</taxon>
        <taxon>Dothideomycetes</taxon>
        <taxon>Pleosporomycetidae</taxon>
        <taxon>Pleosporales</taxon>
        <taxon>Lindgomycetaceae</taxon>
        <taxon>Clohesyomyces</taxon>
    </lineage>
</organism>
<evidence type="ECO:0000256" key="1">
    <source>
        <dbReference type="ARBA" id="ARBA00004141"/>
    </source>
</evidence>
<feature type="transmembrane region" description="Helical" evidence="5">
    <location>
        <begin position="339"/>
        <end position="367"/>
    </location>
</feature>
<proteinExistence type="predicted"/>
<evidence type="ECO:0000256" key="3">
    <source>
        <dbReference type="ARBA" id="ARBA00022989"/>
    </source>
</evidence>
<feature type="transmembrane region" description="Helical" evidence="5">
    <location>
        <begin position="94"/>
        <end position="115"/>
    </location>
</feature>
<feature type="transmembrane region" description="Helical" evidence="5">
    <location>
        <begin position="49"/>
        <end position="73"/>
    </location>
</feature>
<reference evidence="6 7" key="1">
    <citation type="submission" date="2016-07" db="EMBL/GenBank/DDBJ databases">
        <title>Pervasive Adenine N6-methylation of Active Genes in Fungi.</title>
        <authorList>
            <consortium name="DOE Joint Genome Institute"/>
            <person name="Mondo S.J."/>
            <person name="Dannebaum R.O."/>
            <person name="Kuo R.C."/>
            <person name="Labutti K."/>
            <person name="Haridas S."/>
            <person name="Kuo A."/>
            <person name="Salamov A."/>
            <person name="Ahrendt S.R."/>
            <person name="Lipzen A."/>
            <person name="Sullivan W."/>
            <person name="Andreopoulos W.B."/>
            <person name="Clum A."/>
            <person name="Lindquist E."/>
            <person name="Daum C."/>
            <person name="Ramamoorthy G.K."/>
            <person name="Gryganskyi A."/>
            <person name="Culley D."/>
            <person name="Magnuson J.K."/>
            <person name="James T.Y."/>
            <person name="O'Malley M.A."/>
            <person name="Stajich J.E."/>
            <person name="Spatafora J.W."/>
            <person name="Visel A."/>
            <person name="Grigoriev I.V."/>
        </authorList>
    </citation>
    <scope>NUCLEOTIDE SEQUENCE [LARGE SCALE GENOMIC DNA]</scope>
    <source>
        <strain evidence="6 7">CBS 115471</strain>
    </source>
</reference>
<evidence type="ECO:0000313" key="6">
    <source>
        <dbReference type="EMBL" id="ORY15538.1"/>
    </source>
</evidence>
<keyword evidence="3 5" id="KW-1133">Transmembrane helix</keyword>